<keyword evidence="2" id="KW-0812">Transmembrane</keyword>
<feature type="region of interest" description="Disordered" evidence="1">
    <location>
        <begin position="1"/>
        <end position="31"/>
    </location>
</feature>
<feature type="compositionally biased region" description="Low complexity" evidence="1">
    <location>
        <begin position="110"/>
        <end position="128"/>
    </location>
</feature>
<evidence type="ECO:0000313" key="4">
    <source>
        <dbReference type="Proteomes" id="UP001500928"/>
    </source>
</evidence>
<feature type="transmembrane region" description="Helical" evidence="2">
    <location>
        <begin position="79"/>
        <end position="97"/>
    </location>
</feature>
<dbReference type="Proteomes" id="UP001500928">
    <property type="component" value="Unassembled WGS sequence"/>
</dbReference>
<feature type="region of interest" description="Disordered" evidence="1">
    <location>
        <begin position="98"/>
        <end position="155"/>
    </location>
</feature>
<accession>A0ABP9AQH8</accession>
<sequence>MTTVQPPRHHAPAGAQGFGREPHPSGPVPVAPRVAHRRAAAPEVDAPTMPIPRAAIAAAAPVAPMGPVAPAAPRRRRRWPWIVGGLLLLLVIIVSTSPTTPSTPTPAAPTPAAASAAPSAAAPAQVTPPSGPATSFGDGTHVVGEDIEPGTYRTAGPADGGMGMCYWSRLRNTSGELDGIIANGVPTGPSTVTIRSGDAAFETTGCQTWTKTR</sequence>
<evidence type="ECO:0000256" key="2">
    <source>
        <dbReference type="SAM" id="Phobius"/>
    </source>
</evidence>
<evidence type="ECO:0000256" key="1">
    <source>
        <dbReference type="SAM" id="MobiDB-lite"/>
    </source>
</evidence>
<gene>
    <name evidence="3" type="ORF">GCM10023200_17400</name>
</gene>
<keyword evidence="2" id="KW-0472">Membrane</keyword>
<organism evidence="3 4">
    <name type="scientific">Actinomycetospora chlora</name>
    <dbReference type="NCBI Taxonomy" id="663608"/>
    <lineage>
        <taxon>Bacteria</taxon>
        <taxon>Bacillati</taxon>
        <taxon>Actinomycetota</taxon>
        <taxon>Actinomycetes</taxon>
        <taxon>Pseudonocardiales</taxon>
        <taxon>Pseudonocardiaceae</taxon>
        <taxon>Actinomycetospora</taxon>
    </lineage>
</organism>
<reference evidence="4" key="1">
    <citation type="journal article" date="2019" name="Int. J. Syst. Evol. Microbiol.">
        <title>The Global Catalogue of Microorganisms (GCM) 10K type strain sequencing project: providing services to taxonomists for standard genome sequencing and annotation.</title>
        <authorList>
            <consortium name="The Broad Institute Genomics Platform"/>
            <consortium name="The Broad Institute Genome Sequencing Center for Infectious Disease"/>
            <person name="Wu L."/>
            <person name="Ma J."/>
        </authorList>
    </citation>
    <scope>NUCLEOTIDE SEQUENCE [LARGE SCALE GENOMIC DNA]</scope>
    <source>
        <strain evidence="4">JCM 17979</strain>
    </source>
</reference>
<evidence type="ECO:0000313" key="3">
    <source>
        <dbReference type="EMBL" id="GAA4784300.1"/>
    </source>
</evidence>
<protein>
    <submittedName>
        <fullName evidence="3">Uncharacterized protein</fullName>
    </submittedName>
</protein>
<name>A0ABP9AQH8_9PSEU</name>
<dbReference type="RefSeq" id="WP_345413068.1">
    <property type="nucleotide sequence ID" value="NZ_BAABHO010000010.1"/>
</dbReference>
<proteinExistence type="predicted"/>
<keyword evidence="4" id="KW-1185">Reference proteome</keyword>
<dbReference type="EMBL" id="BAABHO010000010">
    <property type="protein sequence ID" value="GAA4784300.1"/>
    <property type="molecule type" value="Genomic_DNA"/>
</dbReference>
<keyword evidence="2" id="KW-1133">Transmembrane helix</keyword>
<comment type="caution">
    <text evidence="3">The sequence shown here is derived from an EMBL/GenBank/DDBJ whole genome shotgun (WGS) entry which is preliminary data.</text>
</comment>